<dbReference type="PRINTS" id="PR00792">
    <property type="entry name" value="PEPSIN"/>
</dbReference>
<feature type="chain" id="PRO_5042977024" description="Peptidase A1 domain-containing protein" evidence="8">
    <location>
        <begin position="21"/>
        <end position="467"/>
    </location>
</feature>
<dbReference type="PROSITE" id="PS00141">
    <property type="entry name" value="ASP_PROTEASE"/>
    <property type="match status" value="1"/>
</dbReference>
<dbReference type="InterPro" id="IPR033121">
    <property type="entry name" value="PEPTIDASE_A1"/>
</dbReference>
<feature type="active site" evidence="6">
    <location>
        <position position="104"/>
    </location>
</feature>
<dbReference type="GO" id="GO:0006508">
    <property type="term" value="P:proteolysis"/>
    <property type="evidence" value="ECO:0007669"/>
    <property type="project" value="UniProtKB-KW"/>
</dbReference>
<dbReference type="PANTHER" id="PTHR47967:SF36">
    <property type="entry name" value="PEPTIDASE A1 DOMAIN-CONTAINING PROTEIN"/>
    <property type="match status" value="1"/>
</dbReference>
<feature type="domain" description="Peptidase A1" evidence="9">
    <location>
        <begin position="86"/>
        <end position="459"/>
    </location>
</feature>
<evidence type="ECO:0000256" key="4">
    <source>
        <dbReference type="ARBA" id="ARBA00022801"/>
    </source>
</evidence>
<protein>
    <recommendedName>
        <fullName evidence="9">Peptidase A1 domain-containing protein</fullName>
    </recommendedName>
</protein>
<dbReference type="InterPro" id="IPR032861">
    <property type="entry name" value="TAXi_N"/>
</dbReference>
<evidence type="ECO:0000259" key="9">
    <source>
        <dbReference type="PROSITE" id="PS51767"/>
    </source>
</evidence>
<dbReference type="InterPro" id="IPR001461">
    <property type="entry name" value="Aspartic_peptidase_A1"/>
</dbReference>
<keyword evidence="2 7" id="KW-0645">Protease</keyword>
<evidence type="ECO:0000256" key="8">
    <source>
        <dbReference type="SAM" id="SignalP"/>
    </source>
</evidence>
<accession>A0AAN9XKZ7</accession>
<dbReference type="PROSITE" id="PS51767">
    <property type="entry name" value="PEPTIDASE_A1"/>
    <property type="match status" value="1"/>
</dbReference>
<keyword evidence="11" id="KW-1185">Reference proteome</keyword>
<dbReference type="InterPro" id="IPR001969">
    <property type="entry name" value="Aspartic_peptidase_AS"/>
</dbReference>
<evidence type="ECO:0000256" key="7">
    <source>
        <dbReference type="RuleBase" id="RU000454"/>
    </source>
</evidence>
<organism evidence="10 11">
    <name type="scientific">Psophocarpus tetragonolobus</name>
    <name type="common">Winged bean</name>
    <name type="synonym">Dolichos tetragonolobus</name>
    <dbReference type="NCBI Taxonomy" id="3891"/>
    <lineage>
        <taxon>Eukaryota</taxon>
        <taxon>Viridiplantae</taxon>
        <taxon>Streptophyta</taxon>
        <taxon>Embryophyta</taxon>
        <taxon>Tracheophyta</taxon>
        <taxon>Spermatophyta</taxon>
        <taxon>Magnoliopsida</taxon>
        <taxon>eudicotyledons</taxon>
        <taxon>Gunneridae</taxon>
        <taxon>Pentapetalae</taxon>
        <taxon>rosids</taxon>
        <taxon>fabids</taxon>
        <taxon>Fabales</taxon>
        <taxon>Fabaceae</taxon>
        <taxon>Papilionoideae</taxon>
        <taxon>50 kb inversion clade</taxon>
        <taxon>NPAAA clade</taxon>
        <taxon>indigoferoid/millettioid clade</taxon>
        <taxon>Phaseoleae</taxon>
        <taxon>Psophocarpus</taxon>
    </lineage>
</organism>
<evidence type="ECO:0000256" key="1">
    <source>
        <dbReference type="ARBA" id="ARBA00007447"/>
    </source>
</evidence>
<dbReference type="Gene3D" id="2.40.70.10">
    <property type="entry name" value="Acid Proteases"/>
    <property type="match status" value="2"/>
</dbReference>
<dbReference type="InterPro" id="IPR051708">
    <property type="entry name" value="Plant_Aspart_Prot_A1"/>
</dbReference>
<dbReference type="FunFam" id="2.40.70.10:FF:000120">
    <property type="entry name" value="Aspartic proteinase nepenthesin-2"/>
    <property type="match status" value="1"/>
</dbReference>
<dbReference type="GO" id="GO:0005576">
    <property type="term" value="C:extracellular region"/>
    <property type="evidence" value="ECO:0007669"/>
    <property type="project" value="TreeGrafter"/>
</dbReference>
<dbReference type="EMBL" id="JAYMYS010000004">
    <property type="protein sequence ID" value="KAK7396747.1"/>
    <property type="molecule type" value="Genomic_DNA"/>
</dbReference>
<sequence length="467" mass="51153">MAPPYIILFLLLSLLSLSLSISHTAFGLSSDTITLPLSPILTKLPYSDPFKLAASASLARAHHLKHHRNSPSVATTAVYPKGYGGYSVDLSFGTPPQTSPFILDTGSSLVWFPCTSRYVCSHCLFPNIDPTKIRTFIPKNSSTAKIVGCRNPKCAYIFGTKVQSRCSKCKPQSQNCSLTCPPYILQYGLGSTAGFLLLDNLNFPQNIVPQFLVGCSILSIRQPSGIAGFGRGKESLPSQMALKRFSYCLVSHRFDDLLQTSDLILQITSNGGTKTKGLSYTPFRQNPFSNNSAFQEYYYVILRKLIVGGDSVQIPFKFLQPASDGSGGTIVDSGSTFTFMERPVYNLVAQHFLKHMKNYSRALHVEAQTGLSPCFNLSGVKTVNFPEFTFQFKGGAKMTLPIQNYFSLVGDAEVVCLTVISDGGLGPVQTSGPAIILGNYQQQNFYIEYDLENGRFGFGPRNCRTKA</sequence>
<dbReference type="Pfam" id="PF14543">
    <property type="entry name" value="TAXi_N"/>
    <property type="match status" value="1"/>
</dbReference>
<name>A0AAN9XKZ7_PSOTE</name>
<dbReference type="AlphaFoldDB" id="A0AAN9XKZ7"/>
<dbReference type="InterPro" id="IPR032799">
    <property type="entry name" value="TAXi_C"/>
</dbReference>
<keyword evidence="3 7" id="KW-0064">Aspartyl protease</keyword>
<feature type="active site" evidence="6">
    <location>
        <position position="332"/>
    </location>
</feature>
<evidence type="ECO:0000256" key="3">
    <source>
        <dbReference type="ARBA" id="ARBA00022750"/>
    </source>
</evidence>
<gene>
    <name evidence="10" type="ORF">VNO78_17905</name>
</gene>
<feature type="signal peptide" evidence="8">
    <location>
        <begin position="1"/>
        <end position="20"/>
    </location>
</feature>
<keyword evidence="5" id="KW-0325">Glycoprotein</keyword>
<evidence type="ECO:0000313" key="10">
    <source>
        <dbReference type="EMBL" id="KAK7396747.1"/>
    </source>
</evidence>
<dbReference type="GO" id="GO:0004190">
    <property type="term" value="F:aspartic-type endopeptidase activity"/>
    <property type="evidence" value="ECO:0007669"/>
    <property type="project" value="UniProtKB-KW"/>
</dbReference>
<dbReference type="PANTHER" id="PTHR47967">
    <property type="entry name" value="OS07G0603500 PROTEIN-RELATED"/>
    <property type="match status" value="1"/>
</dbReference>
<dbReference type="Proteomes" id="UP001386955">
    <property type="component" value="Unassembled WGS sequence"/>
</dbReference>
<keyword evidence="8" id="KW-0732">Signal</keyword>
<comment type="caution">
    <text evidence="10">The sequence shown here is derived from an EMBL/GenBank/DDBJ whole genome shotgun (WGS) entry which is preliminary data.</text>
</comment>
<proteinExistence type="inferred from homology"/>
<dbReference type="FunFam" id="2.40.70.10:FF:000034">
    <property type="entry name" value="Aspartyl protease family protein"/>
    <property type="match status" value="1"/>
</dbReference>
<dbReference type="Pfam" id="PF14541">
    <property type="entry name" value="TAXi_C"/>
    <property type="match status" value="1"/>
</dbReference>
<keyword evidence="4 7" id="KW-0378">Hydrolase</keyword>
<evidence type="ECO:0000313" key="11">
    <source>
        <dbReference type="Proteomes" id="UP001386955"/>
    </source>
</evidence>
<reference evidence="10 11" key="1">
    <citation type="submission" date="2024-01" db="EMBL/GenBank/DDBJ databases">
        <title>The genomes of 5 underutilized Papilionoideae crops provide insights into root nodulation and disease resistanc.</title>
        <authorList>
            <person name="Jiang F."/>
        </authorList>
    </citation>
    <scope>NUCLEOTIDE SEQUENCE [LARGE SCALE GENOMIC DNA]</scope>
    <source>
        <strain evidence="10">DUOXIRENSHENG_FW03</strain>
        <tissue evidence="10">Leaves</tissue>
    </source>
</reference>
<dbReference type="SUPFAM" id="SSF50630">
    <property type="entry name" value="Acid proteases"/>
    <property type="match status" value="1"/>
</dbReference>
<comment type="similarity">
    <text evidence="1 7">Belongs to the peptidase A1 family.</text>
</comment>
<dbReference type="InterPro" id="IPR034161">
    <property type="entry name" value="Pepsin-like_plant"/>
</dbReference>
<evidence type="ECO:0000256" key="6">
    <source>
        <dbReference type="PIRSR" id="PIRSR601461-1"/>
    </source>
</evidence>
<evidence type="ECO:0000256" key="5">
    <source>
        <dbReference type="ARBA" id="ARBA00023180"/>
    </source>
</evidence>
<dbReference type="CDD" id="cd05476">
    <property type="entry name" value="pepsin_A_like_plant"/>
    <property type="match status" value="1"/>
</dbReference>
<evidence type="ECO:0000256" key="2">
    <source>
        <dbReference type="ARBA" id="ARBA00022670"/>
    </source>
</evidence>
<dbReference type="InterPro" id="IPR021109">
    <property type="entry name" value="Peptidase_aspartic_dom_sf"/>
</dbReference>